<proteinExistence type="predicted"/>
<gene>
    <name evidence="1" type="ORF">MENTE1834_LOCUS13762</name>
</gene>
<dbReference type="Proteomes" id="UP001497535">
    <property type="component" value="Unassembled WGS sequence"/>
</dbReference>
<sequence>MMENKDIKKIDLPETFSWNDGDTFGCGIVYPPTIKSDKLPYLFFTQNGKQIGKALLLTESQNSAKYEPIVLLKCSSAETNFGKDLKAKPFIYDVSKHSVIDDFHVFEDNDAGGKFF</sequence>
<comment type="caution">
    <text evidence="1">The sequence shown here is derived from an EMBL/GenBank/DDBJ whole genome shotgun (WGS) entry which is preliminary data.</text>
</comment>
<evidence type="ECO:0000313" key="2">
    <source>
        <dbReference type="Proteomes" id="UP001497535"/>
    </source>
</evidence>
<evidence type="ECO:0000313" key="1">
    <source>
        <dbReference type="EMBL" id="CAK5052003.1"/>
    </source>
</evidence>
<reference evidence="1" key="1">
    <citation type="submission" date="2023-11" db="EMBL/GenBank/DDBJ databases">
        <authorList>
            <person name="Poullet M."/>
        </authorList>
    </citation>
    <scope>NUCLEOTIDE SEQUENCE</scope>
    <source>
        <strain evidence="1">E1834</strain>
    </source>
</reference>
<accession>A0ACB0YLS1</accession>
<name>A0ACB0YLS1_MELEN</name>
<keyword evidence="2" id="KW-1185">Reference proteome</keyword>
<dbReference type="EMBL" id="CAVMJV010000014">
    <property type="protein sequence ID" value="CAK5052003.1"/>
    <property type="molecule type" value="Genomic_DNA"/>
</dbReference>
<protein>
    <submittedName>
        <fullName evidence="1">Uncharacterized protein</fullName>
    </submittedName>
</protein>
<organism evidence="1 2">
    <name type="scientific">Meloidogyne enterolobii</name>
    <name type="common">Root-knot nematode worm</name>
    <name type="synonym">Meloidogyne mayaguensis</name>
    <dbReference type="NCBI Taxonomy" id="390850"/>
    <lineage>
        <taxon>Eukaryota</taxon>
        <taxon>Metazoa</taxon>
        <taxon>Ecdysozoa</taxon>
        <taxon>Nematoda</taxon>
        <taxon>Chromadorea</taxon>
        <taxon>Rhabditida</taxon>
        <taxon>Tylenchina</taxon>
        <taxon>Tylenchomorpha</taxon>
        <taxon>Tylenchoidea</taxon>
        <taxon>Meloidogynidae</taxon>
        <taxon>Meloidogyninae</taxon>
        <taxon>Meloidogyne</taxon>
    </lineage>
</organism>